<accession>A0A8J5GG19</accession>
<reference evidence="1 2" key="1">
    <citation type="submission" date="2020-08" db="EMBL/GenBank/DDBJ databases">
        <title>Plant Genome Project.</title>
        <authorList>
            <person name="Zhang R.-G."/>
        </authorList>
    </citation>
    <scope>NUCLEOTIDE SEQUENCE [LARGE SCALE GENOMIC DNA]</scope>
    <source>
        <tissue evidence="1">Rhizome</tissue>
    </source>
</reference>
<organism evidence="1 2">
    <name type="scientific">Zingiber officinale</name>
    <name type="common">Ginger</name>
    <name type="synonym">Amomum zingiber</name>
    <dbReference type="NCBI Taxonomy" id="94328"/>
    <lineage>
        <taxon>Eukaryota</taxon>
        <taxon>Viridiplantae</taxon>
        <taxon>Streptophyta</taxon>
        <taxon>Embryophyta</taxon>
        <taxon>Tracheophyta</taxon>
        <taxon>Spermatophyta</taxon>
        <taxon>Magnoliopsida</taxon>
        <taxon>Liliopsida</taxon>
        <taxon>Zingiberales</taxon>
        <taxon>Zingiberaceae</taxon>
        <taxon>Zingiber</taxon>
    </lineage>
</organism>
<gene>
    <name evidence="1" type="ORF">ZIOFF_032184</name>
</gene>
<keyword evidence="2" id="KW-1185">Reference proteome</keyword>
<dbReference type="AlphaFoldDB" id="A0A8J5GG19"/>
<evidence type="ECO:0000313" key="2">
    <source>
        <dbReference type="Proteomes" id="UP000734854"/>
    </source>
</evidence>
<comment type="caution">
    <text evidence="1">The sequence shown here is derived from an EMBL/GenBank/DDBJ whole genome shotgun (WGS) entry which is preliminary data.</text>
</comment>
<sequence>MNIVSQDHNIVVEELCFRDCLNVGDLVKLGEPSATSVPRSSVCTPNGDRPVFADCWYNCTLEDISGEDKKQRLKKV</sequence>
<evidence type="ECO:0000313" key="1">
    <source>
        <dbReference type="EMBL" id="KAG6506852.1"/>
    </source>
</evidence>
<protein>
    <submittedName>
        <fullName evidence="1">Uncharacterized protein</fullName>
    </submittedName>
</protein>
<proteinExistence type="predicted"/>
<dbReference type="EMBL" id="JACMSC010000009">
    <property type="protein sequence ID" value="KAG6506852.1"/>
    <property type="molecule type" value="Genomic_DNA"/>
</dbReference>
<dbReference type="Proteomes" id="UP000734854">
    <property type="component" value="Unassembled WGS sequence"/>
</dbReference>
<name>A0A8J5GG19_ZINOF</name>